<dbReference type="InterPro" id="IPR056779">
    <property type="entry name" value="Csf1_C"/>
</dbReference>
<dbReference type="GeneID" id="18871455"/>
<evidence type="ECO:0000256" key="1">
    <source>
        <dbReference type="SAM" id="MobiDB-lite"/>
    </source>
</evidence>
<dbReference type="FunCoup" id="G3ANE2">
    <property type="interactions" value="76"/>
</dbReference>
<dbReference type="EMBL" id="GL996502">
    <property type="protein sequence ID" value="EGW31931.1"/>
    <property type="molecule type" value="Genomic_DNA"/>
</dbReference>
<feature type="region of interest" description="Disordered" evidence="1">
    <location>
        <begin position="169"/>
        <end position="190"/>
    </location>
</feature>
<evidence type="ECO:0000313" key="5">
    <source>
        <dbReference type="EMBL" id="EGW31931.1"/>
    </source>
</evidence>
<dbReference type="OMA" id="YGLEWFI"/>
<feature type="compositionally biased region" description="Basic and acidic residues" evidence="1">
    <location>
        <begin position="1158"/>
        <end position="1172"/>
    </location>
</feature>
<name>G3ANE2_SPAPN</name>
<dbReference type="PANTHER" id="PTHR32085:SF3">
    <property type="entry name" value="PROTEIN CSF1"/>
    <property type="match status" value="1"/>
</dbReference>
<keyword evidence="6" id="KW-1185">Reference proteome</keyword>
<sequence>MALQSQYIQVVSSSIKEYSFWIYLVNWVLALILALSFVFYFHRLLGVVISFILKLILWKSSKTRVNIESVKISPLGGRIFLKNLTITTSDMTVSILHLTCTWRYWYLRSTRLSSYLFKSQYPQDIAGDLALKNQKLHTRLSCLIEGLEIFMFNRTFAYDNIMEILQNKSNNKRNSGKPDETTDSTSSTLSEDFKGNLRYRINANVDNNSHSSSSNNNNNNNNVSPNGNDLSVSETVQSNKTYSETGSHILSIFLQLFPIKIKVKKGALVMGNVTTPSILVGSCKFADGVVDISKSPNPADFYRYVHDFTLDNFQLSMKPNIAYDKYRYGVDISEKAPEYQGDLAKMKRYKMWYKFQRAGSTVKAKLNNLFGINQRKPTDERKQSFDWQGLKRYTGDDDEQEVMGILNPDEQYAKYSLILDSLTTRIVYYYDIPGVQLLKTTRLPPEHGVEIEISMGTIHYGPWTDRQRVPLQNMFFPPVSRDSAPTVGFLAPGSKRQYSGFQLTLVVKDEVVIRIPTREPSKDKEIIKTTGLAPTQESSSRPFGWLEIKMREGSNVSSFTSYVANEEEGWPNCLKAVFTEPEVRSSVNHDVLFIADSHEINANIGLPLAWNGKCKWEFEQTSWNGRLFFLREHTLLFSDLFTDFASGDPQPYEFFRPFLYNIKWKIMNYKLYLNVNDYNIINNALDFNNNKYLSFQGPEITCDIAIPLNGIFSKSTTISFEIDTPHFDLILDTPSWHTANNFMQESNVVGRSNHFRVDGCYEFFSSIEINTSNYIEIRCIGDEVSLKFYGYVIRYLFAVRENYFGDFIHFKTFEEYTSATMNDEEDSVAETVTKKGQTEDNYWKMIKTENDVDVIVTFQVKSGLILLPYFLYSCQSHIGLSFDTLDVDMRFCNYYMDMQADFSPISAVFIENYNRGKDDPLLSVSEYLTMYFASNIDMTVDGFSIHTQRMFGIPPDELTFYCKWDFCCGDWIVDSNPFFMRAVLTGISNFLVGFKDYENALEPTMPTVYDTANFSFRCSKFAFKLTPDESKAFIEIELNDFLLNFNDIGNRRYTNKLVVRIAEILARIVEQDGQEDQVLASLTTSLVFSNICQKVDMLERRMLQQLHARNNDAPFHRSPFVLLEEYKDEFYRKQKGCFLTPLSLPQASIPLNESTMQESKHSNLDIEPHSDSDFENASEESERLFAGKMAPTNDYQDEDYTPSYFADPDTEYDNYIVELGDVEVFISPKSIAVAGNVAKDMTDFSLNKVMDELDVATVKMLNSLIKSVKSVKNFRVVNHDVRLRFGDFEMNEEESTAKPIVKVQVVGLSMAVSNRTESLVHEGKKSILEETTLAVHVQEVAAIVSKPSQDQDALFLVMEEIEVWLEKKQEGDIGSVNFERIELDVDDTQANWLIDYSKEISDKLSMSTKEFNNMGSKEAAYANLVHTLTLASNKFQIDNDPDVLTRPAYILRAKKEHIRFFDSWKIIARLRHLLQTLPYDWYLEQDAVFRSKQRDLPSNAFEQVVDIFSKWRIWEANEEERLDFFKRVFIGPNQESAPTTDSHFQIVIAELLVNLMSSNDSDFLRMNQLSASTSIKKDQQDNNYFKDIQAVLNLVDYKSKITPHTLNLIKQFKRLNDKTAVPDKEVTKATEATKPVMNINCVANVGSFLQGVLLPTTTLELTGNQLLSRFELTGLGNISNAFNLGVIELNIYSRLTHIFSMRLKDLAWVIAKLQKEALDAKFDLGELTTQLFDKDGNFPSILKQIVHEDISYVRGLIDSFDKEGDSKAVKNHPENKDKEEHFMCMTIDVKLNKFIYKVEALDPFVIGGSLLGIEFSISKICENLLFNTILTKANCNIDLFGNNIVELNGSDLRNFIELATLDDIILVSSTLSVANTRAFAPNLLVSIDSAIKQIPILENKIETMIKLFDNIEKPRNVKVKPTAKKKYLFKVKLANDYVGVSAFVNNSKLSFAVESTTMGLSNVAMDENGEDGNYREVPLFGEFAVPTARFSLIDRHIPIGLSNLLDVNIVVRLLNDTDSRRDRQTLQIESQYCRLCLSEPVIFKLVSIVDDIVNIIPQKIPTKEVSDATPLKGITEIVYSKISTVQFLSYNFCLGWLFSGSGKETTKDYPGVIIGAERFFAAMEADIGKFTLMDAYFSVAHGSRSSNYYSTQSEKDNLNRAFLPTIQLNYTVEKQAETKSARITMHGDELDVKFLSNSVVILEKLAESGASVQAYFGHRKKTILERLREARELKSESSMSAINTDFESIEFVSTFAGSTVLLYRLENQDTTDSPSLFLQSPAVKMAFKYSRKSASSKRSIKCEVFTSSSDNILYPNCVPVVVDMITGVKSFIKKSSKDTSSVKTVEEGKGTEFMQSMLEDTDIHLRLRFEKQMLSLSCEPTAKVAAIVGTEGMCIQLNTNDGPVPGGTLNVLLDNISASLQHIYSREISASAGIKGAILSSVFEFAEVERMFSSGALTDVDGYINVKQYQDVELFKDIWFPKESLELFSSFVSEDDPTADTHLPISTLAANKSISSSFKQVSTTYAFPWILTFLVSNVNLRVDFGQTLGNFKLNVDNFWAVSKKSADWTQDLKTGIHAITLMSEGRLGGNVMVENLNLHTAICWKLDSGTTLDVPLILVSGGIERLHLKTSFDYHVIAIANLEDFSMDIYNKKSEYTLAKDHLFVTTKFKNAQVYITTLTPSNILDIQNAIRRMVQENKRSYRETLRDSSNGKNIGKSKVAESIVTKKILETVKKLETKIFVSAGKVLIHVYPSSFENSKALVVQLDESTAKFQQNEYTSGISNELDIKFNDLKVSLANIDPVSEEFVNSCTVFEFVERADSASGGTIFVFPSFKVSMRTFQKENLIEYLFQSTFDGTVDIRWNLGSVNFIREMYSIYNRALSSRIDYRKKMESFDETNKLDERPSRKSLRGEGANQDIDNAIRETIEKVETSSKYRYAALAPPIIEAPQIKELGNATPPLEWFGLHRNKFPNVTHQLGIIALQKLVHEIEVQYSKMLGKA</sequence>
<keyword evidence="2" id="KW-0472">Membrane</keyword>
<dbReference type="HOGENOM" id="CLU_000126_1_0_1"/>
<gene>
    <name evidence="5" type="ORF">SPAPADRAFT_50542</name>
</gene>
<evidence type="ECO:0008006" key="7">
    <source>
        <dbReference type="Google" id="ProtNLM"/>
    </source>
</evidence>
<dbReference type="InterPro" id="IPR048636">
    <property type="entry name" value="Csf1_N"/>
</dbReference>
<dbReference type="PANTHER" id="PTHR32085">
    <property type="entry name" value="PROTEIN CSF1"/>
    <property type="match status" value="1"/>
</dbReference>
<dbReference type="KEGG" id="spaa:SPAPADRAFT_50542"/>
<dbReference type="GO" id="GO:0006113">
    <property type="term" value="P:fermentation"/>
    <property type="evidence" value="ECO:0007669"/>
    <property type="project" value="InterPro"/>
</dbReference>
<reference evidence="5 6" key="1">
    <citation type="journal article" date="2011" name="Proc. Natl. Acad. Sci. U.S.A.">
        <title>Comparative genomics of xylose-fermenting fungi for enhanced biofuel production.</title>
        <authorList>
            <person name="Wohlbach D.J."/>
            <person name="Kuo A."/>
            <person name="Sato T.K."/>
            <person name="Potts K.M."/>
            <person name="Salamov A.A."/>
            <person name="LaButti K.M."/>
            <person name="Sun H."/>
            <person name="Clum A."/>
            <person name="Pangilinan J.L."/>
            <person name="Lindquist E.A."/>
            <person name="Lucas S."/>
            <person name="Lapidus A."/>
            <person name="Jin M."/>
            <person name="Gunawan C."/>
            <person name="Balan V."/>
            <person name="Dale B.E."/>
            <person name="Jeffries T.W."/>
            <person name="Zinkel R."/>
            <person name="Barry K.W."/>
            <person name="Grigoriev I.V."/>
            <person name="Gasch A.P."/>
        </authorList>
    </citation>
    <scope>NUCLEOTIDE SEQUENCE [LARGE SCALE GENOMIC DNA]</scope>
    <source>
        <strain evidence="6">NRRL Y-27907 / 11-Y1</strain>
    </source>
</reference>
<protein>
    <recommendedName>
        <fullName evidence="7">Protein CSF1</fullName>
    </recommendedName>
</protein>
<dbReference type="eggNOG" id="KOG3596">
    <property type="taxonomic scope" value="Eukaryota"/>
</dbReference>
<feature type="region of interest" description="Disordered" evidence="1">
    <location>
        <begin position="1154"/>
        <end position="1173"/>
    </location>
</feature>
<evidence type="ECO:0000256" key="2">
    <source>
        <dbReference type="SAM" id="Phobius"/>
    </source>
</evidence>
<evidence type="ECO:0000259" key="3">
    <source>
        <dbReference type="Pfam" id="PF21678"/>
    </source>
</evidence>
<feature type="domain" description="Csf1 N-terminal" evidence="3">
    <location>
        <begin position="35"/>
        <end position="1535"/>
    </location>
</feature>
<evidence type="ECO:0000259" key="4">
    <source>
        <dbReference type="Pfam" id="PF25038"/>
    </source>
</evidence>
<evidence type="ECO:0000313" key="6">
    <source>
        <dbReference type="Proteomes" id="UP000000709"/>
    </source>
</evidence>
<feature type="transmembrane region" description="Helical" evidence="2">
    <location>
        <begin position="20"/>
        <end position="39"/>
    </location>
</feature>
<accession>G3ANE2</accession>
<dbReference type="Pfam" id="PF21678">
    <property type="entry name" value="Csf1_N"/>
    <property type="match status" value="1"/>
</dbReference>
<feature type="domain" description="Csf1 C-terminal region" evidence="4">
    <location>
        <begin position="1684"/>
        <end position="3001"/>
    </location>
</feature>
<dbReference type="OrthoDB" id="10051416at2759"/>
<dbReference type="RefSeq" id="XP_007375207.1">
    <property type="nucleotide sequence ID" value="XM_007375145.1"/>
</dbReference>
<proteinExistence type="predicted"/>
<dbReference type="InParanoid" id="G3ANE2"/>
<organism evidence="6">
    <name type="scientific">Spathaspora passalidarum (strain NRRL Y-27907 / 11-Y1)</name>
    <dbReference type="NCBI Taxonomy" id="619300"/>
    <lineage>
        <taxon>Eukaryota</taxon>
        <taxon>Fungi</taxon>
        <taxon>Dikarya</taxon>
        <taxon>Ascomycota</taxon>
        <taxon>Saccharomycotina</taxon>
        <taxon>Pichiomycetes</taxon>
        <taxon>Debaryomycetaceae</taxon>
        <taxon>Spathaspora</taxon>
    </lineage>
</organism>
<keyword evidence="2" id="KW-0812">Transmembrane</keyword>
<feature type="compositionally biased region" description="Low complexity" evidence="1">
    <location>
        <begin position="204"/>
        <end position="228"/>
    </location>
</feature>
<keyword evidence="2" id="KW-1133">Transmembrane helix</keyword>
<feature type="region of interest" description="Disordered" evidence="1">
    <location>
        <begin position="204"/>
        <end position="233"/>
    </location>
</feature>
<dbReference type="Pfam" id="PF25038">
    <property type="entry name" value="Csf1_C"/>
    <property type="match status" value="1"/>
</dbReference>
<dbReference type="InterPro" id="IPR029636">
    <property type="entry name" value="Csf1"/>
</dbReference>
<dbReference type="GO" id="GO:0016020">
    <property type="term" value="C:membrane"/>
    <property type="evidence" value="ECO:0007669"/>
    <property type="project" value="InterPro"/>
</dbReference>
<dbReference type="Proteomes" id="UP000000709">
    <property type="component" value="Unassembled WGS sequence"/>
</dbReference>